<proteinExistence type="predicted"/>
<dbReference type="AlphaFoldDB" id="A0A371CWY0"/>
<organism evidence="2 3">
    <name type="scientific">Lentinus brumalis</name>
    <dbReference type="NCBI Taxonomy" id="2498619"/>
    <lineage>
        <taxon>Eukaryota</taxon>
        <taxon>Fungi</taxon>
        <taxon>Dikarya</taxon>
        <taxon>Basidiomycota</taxon>
        <taxon>Agaricomycotina</taxon>
        <taxon>Agaricomycetes</taxon>
        <taxon>Polyporales</taxon>
        <taxon>Polyporaceae</taxon>
        <taxon>Lentinus</taxon>
    </lineage>
</organism>
<name>A0A371CWY0_9APHY</name>
<evidence type="ECO:0000256" key="1">
    <source>
        <dbReference type="SAM" id="MobiDB-lite"/>
    </source>
</evidence>
<reference evidence="2 3" key="1">
    <citation type="journal article" date="2018" name="Biotechnol. Biofuels">
        <title>Integrative visual omics of the white-rot fungus Polyporus brumalis exposes the biotechnological potential of its oxidative enzymes for delignifying raw plant biomass.</title>
        <authorList>
            <person name="Miyauchi S."/>
            <person name="Rancon A."/>
            <person name="Drula E."/>
            <person name="Hage H."/>
            <person name="Chaduli D."/>
            <person name="Favel A."/>
            <person name="Grisel S."/>
            <person name="Henrissat B."/>
            <person name="Herpoel-Gimbert I."/>
            <person name="Ruiz-Duenas F.J."/>
            <person name="Chevret D."/>
            <person name="Hainaut M."/>
            <person name="Lin J."/>
            <person name="Wang M."/>
            <person name="Pangilinan J."/>
            <person name="Lipzen A."/>
            <person name="Lesage-Meessen L."/>
            <person name="Navarro D."/>
            <person name="Riley R."/>
            <person name="Grigoriev I.V."/>
            <person name="Zhou S."/>
            <person name="Raouche S."/>
            <person name="Rosso M.N."/>
        </authorList>
    </citation>
    <scope>NUCLEOTIDE SEQUENCE [LARGE SCALE GENOMIC DNA]</scope>
    <source>
        <strain evidence="2 3">BRFM 1820</strain>
    </source>
</reference>
<protein>
    <submittedName>
        <fullName evidence="2">Uncharacterized protein</fullName>
    </submittedName>
</protein>
<dbReference type="EMBL" id="KZ857445">
    <property type="protein sequence ID" value="RDX44793.1"/>
    <property type="molecule type" value="Genomic_DNA"/>
</dbReference>
<dbReference type="Proteomes" id="UP000256964">
    <property type="component" value="Unassembled WGS sequence"/>
</dbReference>
<gene>
    <name evidence="2" type="ORF">OH76DRAFT_1421164</name>
</gene>
<accession>A0A371CWY0</accession>
<evidence type="ECO:0000313" key="2">
    <source>
        <dbReference type="EMBL" id="RDX44793.1"/>
    </source>
</evidence>
<feature type="region of interest" description="Disordered" evidence="1">
    <location>
        <begin position="1"/>
        <end position="38"/>
    </location>
</feature>
<sequence length="262" mass="29597">MAQSQSSSIEGLPYSSPETESAPGEREEPQARRVGPIRRLRVWTTTDDRSKSEADQLECRLCSGPRGLNPDIVYKVFQVQYGDGGSLQKHIGAQLPEDEKPMYIRLIILEATNTVEQCATHFPNYGKRPESEICCGGYELGDYSGEVLEERLQCLRPGTVRMDVPGGIVTEFRRWETFYEDLQSCAGVMEELWPGTLADALERFRQQSLSILSTVLHRTESERLKSERMIMVYRLSENIVRGWVAGWEADLLKAASSRQAAM</sequence>
<evidence type="ECO:0000313" key="3">
    <source>
        <dbReference type="Proteomes" id="UP000256964"/>
    </source>
</evidence>
<keyword evidence="3" id="KW-1185">Reference proteome</keyword>